<sequence>GYEVGRELTCSDQCHEDLTRRLIARFGEFKKVVRQSTGVAYKVPTRDIIERGVREQDLDQYPIWDEEERGALMCQPVSFRGYVVPGSLPDKCSKCGGLAWVSPSSLLILHDNPGIEILCMPCALAKMEKDPEFEIQGVTPAQTEEILEYLNSR</sequence>
<gene>
    <name evidence="1" type="ORF">LCGC14_2020730</name>
</gene>
<name>A0A0F9FK52_9ZZZZ</name>
<proteinExistence type="predicted"/>
<accession>A0A0F9FK52</accession>
<feature type="non-terminal residue" evidence="1">
    <location>
        <position position="1"/>
    </location>
</feature>
<evidence type="ECO:0000313" key="1">
    <source>
        <dbReference type="EMBL" id="KKL78846.1"/>
    </source>
</evidence>
<dbReference type="EMBL" id="LAZR01023337">
    <property type="protein sequence ID" value="KKL78846.1"/>
    <property type="molecule type" value="Genomic_DNA"/>
</dbReference>
<dbReference type="AlphaFoldDB" id="A0A0F9FK52"/>
<organism evidence="1">
    <name type="scientific">marine sediment metagenome</name>
    <dbReference type="NCBI Taxonomy" id="412755"/>
    <lineage>
        <taxon>unclassified sequences</taxon>
        <taxon>metagenomes</taxon>
        <taxon>ecological metagenomes</taxon>
    </lineage>
</organism>
<comment type="caution">
    <text evidence="1">The sequence shown here is derived from an EMBL/GenBank/DDBJ whole genome shotgun (WGS) entry which is preliminary data.</text>
</comment>
<reference evidence="1" key="1">
    <citation type="journal article" date="2015" name="Nature">
        <title>Complex archaea that bridge the gap between prokaryotes and eukaryotes.</title>
        <authorList>
            <person name="Spang A."/>
            <person name="Saw J.H."/>
            <person name="Jorgensen S.L."/>
            <person name="Zaremba-Niedzwiedzka K."/>
            <person name="Martijn J."/>
            <person name="Lind A.E."/>
            <person name="van Eijk R."/>
            <person name="Schleper C."/>
            <person name="Guy L."/>
            <person name="Ettema T.J."/>
        </authorList>
    </citation>
    <scope>NUCLEOTIDE SEQUENCE</scope>
</reference>
<protein>
    <submittedName>
        <fullName evidence="1">Uncharacterized protein</fullName>
    </submittedName>
</protein>